<dbReference type="Proteomes" id="UP000562124">
    <property type="component" value="Unassembled WGS sequence"/>
</dbReference>
<dbReference type="AlphaFoldDB" id="A0A7Y0LWK9"/>
<reference evidence="2 3" key="1">
    <citation type="submission" date="2020-04" db="EMBL/GenBank/DDBJ databases">
        <title>Sequencing and Assembly of C. fimi.</title>
        <authorList>
            <person name="Ramsey A.R."/>
        </authorList>
    </citation>
    <scope>NUCLEOTIDE SEQUENCE [LARGE SCALE GENOMIC DNA]</scope>
    <source>
        <strain evidence="2 3">SB</strain>
    </source>
</reference>
<dbReference type="Gene3D" id="2.60.120.10">
    <property type="entry name" value="Jelly Rolls"/>
    <property type="match status" value="1"/>
</dbReference>
<dbReference type="SUPFAM" id="SSF51182">
    <property type="entry name" value="RmlC-like cupins"/>
    <property type="match status" value="1"/>
</dbReference>
<dbReference type="EMBL" id="JABCJJ010000003">
    <property type="protein sequence ID" value="NMR19254.1"/>
    <property type="molecule type" value="Genomic_DNA"/>
</dbReference>
<feature type="domain" description="DUF985" evidence="1">
    <location>
        <begin position="8"/>
        <end position="129"/>
    </location>
</feature>
<dbReference type="PANTHER" id="PTHR33387">
    <property type="entry name" value="RMLC-LIKE JELLY ROLL FOLD PROTEIN"/>
    <property type="match status" value="1"/>
</dbReference>
<dbReference type="InterPro" id="IPR009327">
    <property type="entry name" value="Cupin_DUF985"/>
</dbReference>
<gene>
    <name evidence="2" type="ORF">HIR71_03320</name>
</gene>
<sequence length="151" mass="16660">MPTDVTAEEIVELLRLEPLPEEGGLYRQTYKDDHSTLIYYLLAGADFSALHVLDAVEVYHWYAGDPLELLLLEPDGSTARVLLGPDFRAGQRPQLVVPAGVWQGSSSTGSWTLIGTTMAPAFSWEAFRLGDRAELIRQYPGEAARIAALTR</sequence>
<dbReference type="PANTHER" id="PTHR33387:SF3">
    <property type="entry name" value="DUF985 DOMAIN-CONTAINING PROTEIN"/>
    <property type="match status" value="1"/>
</dbReference>
<evidence type="ECO:0000259" key="1">
    <source>
        <dbReference type="Pfam" id="PF06172"/>
    </source>
</evidence>
<keyword evidence="3" id="KW-1185">Reference proteome</keyword>
<dbReference type="CDD" id="cd06121">
    <property type="entry name" value="cupin_YML079wp"/>
    <property type="match status" value="1"/>
</dbReference>
<protein>
    <submittedName>
        <fullName evidence="2">Cupin domain-containing protein</fullName>
    </submittedName>
</protein>
<name>A0A7Y0LWK9_CELFI</name>
<evidence type="ECO:0000313" key="2">
    <source>
        <dbReference type="EMBL" id="NMR19254.1"/>
    </source>
</evidence>
<proteinExistence type="predicted"/>
<dbReference type="RefSeq" id="WP_169323412.1">
    <property type="nucleotide sequence ID" value="NZ_JABCJJ010000003.1"/>
</dbReference>
<evidence type="ECO:0000313" key="3">
    <source>
        <dbReference type="Proteomes" id="UP000562124"/>
    </source>
</evidence>
<dbReference type="InterPro" id="IPR039935">
    <property type="entry name" value="YML079W-like"/>
</dbReference>
<dbReference type="Pfam" id="PF06172">
    <property type="entry name" value="Cupin_5"/>
    <property type="match status" value="1"/>
</dbReference>
<accession>A0A7Y0LWK9</accession>
<organism evidence="2 3">
    <name type="scientific">Cellulomonas fimi</name>
    <dbReference type="NCBI Taxonomy" id="1708"/>
    <lineage>
        <taxon>Bacteria</taxon>
        <taxon>Bacillati</taxon>
        <taxon>Actinomycetota</taxon>
        <taxon>Actinomycetes</taxon>
        <taxon>Micrococcales</taxon>
        <taxon>Cellulomonadaceae</taxon>
        <taxon>Cellulomonas</taxon>
    </lineage>
</organism>
<dbReference type="InterPro" id="IPR011051">
    <property type="entry name" value="RmlC_Cupin_sf"/>
</dbReference>
<comment type="caution">
    <text evidence="2">The sequence shown here is derived from an EMBL/GenBank/DDBJ whole genome shotgun (WGS) entry which is preliminary data.</text>
</comment>
<dbReference type="InterPro" id="IPR014710">
    <property type="entry name" value="RmlC-like_jellyroll"/>
</dbReference>